<dbReference type="Proteomes" id="UP000294919">
    <property type="component" value="Unassembled WGS sequence"/>
</dbReference>
<dbReference type="Gene3D" id="3.30.390.30">
    <property type="match status" value="1"/>
</dbReference>
<keyword evidence="5" id="KW-0963">Cytoplasm</keyword>
<keyword evidence="20" id="KW-1185">Reference proteome</keyword>
<evidence type="ECO:0000256" key="15">
    <source>
        <dbReference type="PIRSR" id="PIRSR000350-4"/>
    </source>
</evidence>
<evidence type="ECO:0000256" key="6">
    <source>
        <dbReference type="ARBA" id="ARBA00022630"/>
    </source>
</evidence>
<dbReference type="SUPFAM" id="SSF55424">
    <property type="entry name" value="FAD/NAD-linked reductases, dimerisation (C-terminal) domain"/>
    <property type="match status" value="1"/>
</dbReference>
<dbReference type="PROSITE" id="PS00076">
    <property type="entry name" value="PYRIDINE_REDOX_1"/>
    <property type="match status" value="1"/>
</dbReference>
<dbReference type="GO" id="GO:0050660">
    <property type="term" value="F:flavin adenine dinucleotide binding"/>
    <property type="evidence" value="ECO:0007669"/>
    <property type="project" value="InterPro"/>
</dbReference>
<keyword evidence="9 14" id="KW-0520">NAD</keyword>
<dbReference type="Pfam" id="PF02852">
    <property type="entry name" value="Pyr_redox_dim"/>
    <property type="match status" value="1"/>
</dbReference>
<dbReference type="InterPro" id="IPR036188">
    <property type="entry name" value="FAD/NAD-bd_sf"/>
</dbReference>
<feature type="binding site" evidence="14">
    <location>
        <position position="112"/>
    </location>
    <ligand>
        <name>FAD</name>
        <dbReference type="ChEBI" id="CHEBI:57692"/>
    </ligand>
</feature>
<dbReference type="PRINTS" id="PR00411">
    <property type="entry name" value="PNDRDTASEI"/>
</dbReference>
<dbReference type="SUPFAM" id="SSF51905">
    <property type="entry name" value="FAD/NAD(P)-binding domain"/>
    <property type="match status" value="1"/>
</dbReference>
<name>A0A4R2KR54_9FIRM</name>
<evidence type="ECO:0000256" key="8">
    <source>
        <dbReference type="ARBA" id="ARBA00023002"/>
    </source>
</evidence>
<evidence type="ECO:0000256" key="4">
    <source>
        <dbReference type="ARBA" id="ARBA00016961"/>
    </source>
</evidence>
<comment type="catalytic activity">
    <reaction evidence="12 16">
        <text>N(6)-[(R)-dihydrolipoyl]-L-lysyl-[protein] + NAD(+) = N(6)-[(R)-lipoyl]-L-lysyl-[protein] + NADH + H(+)</text>
        <dbReference type="Rhea" id="RHEA:15045"/>
        <dbReference type="Rhea" id="RHEA-COMP:10474"/>
        <dbReference type="Rhea" id="RHEA-COMP:10475"/>
        <dbReference type="ChEBI" id="CHEBI:15378"/>
        <dbReference type="ChEBI" id="CHEBI:57540"/>
        <dbReference type="ChEBI" id="CHEBI:57945"/>
        <dbReference type="ChEBI" id="CHEBI:83099"/>
        <dbReference type="ChEBI" id="CHEBI:83100"/>
        <dbReference type="EC" id="1.8.1.4"/>
    </reaction>
</comment>
<dbReference type="PIRSF" id="PIRSF000350">
    <property type="entry name" value="Mercury_reductase_MerA"/>
    <property type="match status" value="1"/>
</dbReference>
<dbReference type="Pfam" id="PF07992">
    <property type="entry name" value="Pyr_redox_2"/>
    <property type="match status" value="1"/>
</dbReference>
<keyword evidence="8 16" id="KW-0560">Oxidoreductase</keyword>
<feature type="disulfide bond" description="Redox-active" evidence="15">
    <location>
        <begin position="40"/>
        <end position="45"/>
    </location>
</feature>
<feature type="binding site" evidence="14">
    <location>
        <position position="268"/>
    </location>
    <ligand>
        <name>NAD(+)</name>
        <dbReference type="ChEBI" id="CHEBI:57540"/>
    </ligand>
</feature>
<dbReference type="PANTHER" id="PTHR22912:SF217">
    <property type="entry name" value="DIHYDROLIPOYL DEHYDROGENASE"/>
    <property type="match status" value="1"/>
</dbReference>
<comment type="caution">
    <text evidence="19">The sequence shown here is derived from an EMBL/GenBank/DDBJ whole genome shotgun (WGS) entry which is preliminary data.</text>
</comment>
<accession>A0A4R2KR54</accession>
<sequence length="465" mass="50209">MESGIIVLGGGPGGYYAAIRGAQLGAKVTLVEKEELGGTCLNWGCIPTKVLYRNAEILNTLKNIDEYGIHIENYHIDVPKIQERKQNIVKQLVDGISKLMEANKVEVVYGVGVLKNKNTILVNLNDGGQIDIKGKNIIIATGSKVSIPAIPGADLDELLTSKKILDFTEIPKSLTVIGGGVIGIEFATIFNALGSEVTVLSRSPNILKRMEADLTKRLATSLKKKGITIHRGVQGKKIKKENNKFVVYADTKKGEIRVESEQVLLSSGRKPNIEGINLEGVGINFDKKGIKVNEQLETNINGIYAIGDVIGKNMLAHVASHHGITAAENIMGIESKMNHEVIPDCAFTFPEISSVGIKEEEAKDKGIKYKTSKFLFGGNGKALALGESEGMVKVIANEKDEIIGVHIMGPHASDLIHEGALAISSKMKIDDIAHTIHAHPTLSEAFAEAILGLKEEAIHMIPSKR</sequence>
<dbReference type="Gene3D" id="3.50.50.60">
    <property type="entry name" value="FAD/NAD(P)-binding domain"/>
    <property type="match status" value="2"/>
</dbReference>
<dbReference type="EMBL" id="SLWV01000009">
    <property type="protein sequence ID" value="TCO75222.1"/>
    <property type="molecule type" value="Genomic_DNA"/>
</dbReference>
<dbReference type="InterPro" id="IPR023753">
    <property type="entry name" value="FAD/NAD-binding_dom"/>
</dbReference>
<comment type="subcellular location">
    <subcellularLocation>
        <location evidence="1">Cytoplasm</location>
    </subcellularLocation>
</comment>
<keyword evidence="11 16" id="KW-0676">Redox-active center</keyword>
<evidence type="ECO:0000256" key="3">
    <source>
        <dbReference type="ARBA" id="ARBA00012608"/>
    </source>
</evidence>
<feature type="binding site" evidence="14">
    <location>
        <begin position="141"/>
        <end position="143"/>
    </location>
    <ligand>
        <name>FAD</name>
        <dbReference type="ChEBI" id="CHEBI:57692"/>
    </ligand>
</feature>
<keyword evidence="6 16" id="KW-0285">Flavoprotein</keyword>
<evidence type="ECO:0000313" key="19">
    <source>
        <dbReference type="EMBL" id="TCO75222.1"/>
    </source>
</evidence>
<evidence type="ECO:0000259" key="18">
    <source>
        <dbReference type="Pfam" id="PF07992"/>
    </source>
</evidence>
<keyword evidence="10" id="KW-1015">Disulfide bond</keyword>
<proteinExistence type="inferred from homology"/>
<comment type="similarity">
    <text evidence="2 16">Belongs to the class-I pyridine nucleotide-disulfide oxidoreductase family.</text>
</comment>
<dbReference type="GO" id="GO:0005737">
    <property type="term" value="C:cytoplasm"/>
    <property type="evidence" value="ECO:0007669"/>
    <property type="project" value="UniProtKB-SubCell"/>
</dbReference>
<feature type="binding site" evidence="14">
    <location>
        <position position="308"/>
    </location>
    <ligand>
        <name>FAD</name>
        <dbReference type="ChEBI" id="CHEBI:57692"/>
    </ligand>
</feature>
<feature type="domain" description="FAD/NAD(P)-binding" evidence="18">
    <location>
        <begin position="5"/>
        <end position="323"/>
    </location>
</feature>
<evidence type="ECO:0000256" key="14">
    <source>
        <dbReference type="PIRSR" id="PIRSR000350-3"/>
    </source>
</evidence>
<dbReference type="InterPro" id="IPR050151">
    <property type="entry name" value="Class-I_Pyr_Nuc-Dis_Oxidored"/>
</dbReference>
<evidence type="ECO:0000259" key="17">
    <source>
        <dbReference type="Pfam" id="PF02852"/>
    </source>
</evidence>
<dbReference type="InterPro" id="IPR006258">
    <property type="entry name" value="Lipoamide_DH"/>
</dbReference>
<evidence type="ECO:0000256" key="10">
    <source>
        <dbReference type="ARBA" id="ARBA00023157"/>
    </source>
</evidence>
<evidence type="ECO:0000256" key="16">
    <source>
        <dbReference type="RuleBase" id="RU003692"/>
    </source>
</evidence>
<dbReference type="AlphaFoldDB" id="A0A4R2KR54"/>
<feature type="binding site" evidence="14">
    <location>
        <position position="49"/>
    </location>
    <ligand>
        <name>FAD</name>
        <dbReference type="ChEBI" id="CHEBI:57692"/>
    </ligand>
</feature>
<protein>
    <recommendedName>
        <fullName evidence="4 16">Dihydrolipoyl dehydrogenase</fullName>
        <ecNumber evidence="3 16">1.8.1.4</ecNumber>
    </recommendedName>
</protein>
<dbReference type="GO" id="GO:0004148">
    <property type="term" value="F:dihydrolipoyl dehydrogenase (NADH) activity"/>
    <property type="evidence" value="ECO:0007669"/>
    <property type="project" value="UniProtKB-EC"/>
</dbReference>
<feature type="binding site" evidence="14">
    <location>
        <begin position="314"/>
        <end position="317"/>
    </location>
    <ligand>
        <name>FAD</name>
        <dbReference type="ChEBI" id="CHEBI:57692"/>
    </ligand>
</feature>
<comment type="miscellaneous">
    <text evidence="16">The active site is a redox-active disulfide bond.</text>
</comment>
<keyword evidence="14" id="KW-0547">Nucleotide-binding</keyword>
<dbReference type="OrthoDB" id="9807946at2"/>
<dbReference type="NCBIfam" id="TIGR01350">
    <property type="entry name" value="lipoamide_DH"/>
    <property type="match status" value="1"/>
</dbReference>
<gene>
    <name evidence="19" type="ORF">EV214_10957</name>
</gene>
<evidence type="ECO:0000256" key="2">
    <source>
        <dbReference type="ARBA" id="ARBA00007532"/>
    </source>
</evidence>
<evidence type="ECO:0000256" key="7">
    <source>
        <dbReference type="ARBA" id="ARBA00022827"/>
    </source>
</evidence>
<evidence type="ECO:0000256" key="13">
    <source>
        <dbReference type="PIRSR" id="PIRSR000350-2"/>
    </source>
</evidence>
<comment type="cofactor">
    <cofactor evidence="14 16">
        <name>FAD</name>
        <dbReference type="ChEBI" id="CHEBI:57692"/>
    </cofactor>
    <text evidence="14 16">Binds 1 FAD per subunit.</text>
</comment>
<dbReference type="InterPro" id="IPR004099">
    <property type="entry name" value="Pyr_nucl-diS_OxRdtase_dimer"/>
</dbReference>
<dbReference type="GO" id="GO:0006103">
    <property type="term" value="P:2-oxoglutarate metabolic process"/>
    <property type="evidence" value="ECO:0007669"/>
    <property type="project" value="TreeGrafter"/>
</dbReference>
<dbReference type="InterPro" id="IPR001100">
    <property type="entry name" value="Pyr_nuc-diS_OxRdtase"/>
</dbReference>
<feature type="domain" description="Pyridine nucleotide-disulphide oxidoreductase dimerisation" evidence="17">
    <location>
        <begin position="342"/>
        <end position="449"/>
    </location>
</feature>
<feature type="binding site" evidence="14">
    <location>
        <begin position="178"/>
        <end position="185"/>
    </location>
    <ligand>
        <name>NAD(+)</name>
        <dbReference type="ChEBI" id="CHEBI:57540"/>
    </ligand>
</feature>
<dbReference type="PANTHER" id="PTHR22912">
    <property type="entry name" value="DISULFIDE OXIDOREDUCTASE"/>
    <property type="match status" value="1"/>
</dbReference>
<dbReference type="InterPro" id="IPR016156">
    <property type="entry name" value="FAD/NAD-linked_Rdtase_dimer_sf"/>
</dbReference>
<reference evidence="19 20" key="1">
    <citation type="submission" date="2019-03" db="EMBL/GenBank/DDBJ databases">
        <title>Genomic Encyclopedia of Type Strains, Phase IV (KMG-IV): sequencing the most valuable type-strain genomes for metagenomic binning, comparative biology and taxonomic classification.</title>
        <authorList>
            <person name="Goeker M."/>
        </authorList>
    </citation>
    <scope>NUCLEOTIDE SEQUENCE [LARGE SCALE GENOMIC DNA]</scope>
    <source>
        <strain evidence="19 20">DSM 102940</strain>
    </source>
</reference>
<dbReference type="EC" id="1.8.1.4" evidence="3 16"/>
<feature type="active site" description="Proton acceptor" evidence="13">
    <location>
        <position position="439"/>
    </location>
</feature>
<keyword evidence="7 14" id="KW-0274">FAD</keyword>
<dbReference type="PRINTS" id="PR00368">
    <property type="entry name" value="FADPNR"/>
</dbReference>
<evidence type="ECO:0000256" key="1">
    <source>
        <dbReference type="ARBA" id="ARBA00004496"/>
    </source>
</evidence>
<evidence type="ECO:0000256" key="9">
    <source>
        <dbReference type="ARBA" id="ARBA00023027"/>
    </source>
</evidence>
<evidence type="ECO:0000256" key="5">
    <source>
        <dbReference type="ARBA" id="ARBA00022490"/>
    </source>
</evidence>
<evidence type="ECO:0000313" key="20">
    <source>
        <dbReference type="Proteomes" id="UP000294919"/>
    </source>
</evidence>
<evidence type="ECO:0000256" key="12">
    <source>
        <dbReference type="ARBA" id="ARBA00049187"/>
    </source>
</evidence>
<evidence type="ECO:0000256" key="11">
    <source>
        <dbReference type="ARBA" id="ARBA00023284"/>
    </source>
</evidence>
<organism evidence="19 20">
    <name type="scientific">Marinisporobacter balticus</name>
    <dbReference type="NCBI Taxonomy" id="2018667"/>
    <lineage>
        <taxon>Bacteria</taxon>
        <taxon>Bacillati</taxon>
        <taxon>Bacillota</taxon>
        <taxon>Clostridia</taxon>
        <taxon>Peptostreptococcales</taxon>
        <taxon>Thermotaleaceae</taxon>
        <taxon>Marinisporobacter</taxon>
    </lineage>
</organism>
<dbReference type="InterPro" id="IPR012999">
    <property type="entry name" value="Pyr_OxRdtase_I_AS"/>
</dbReference>
<dbReference type="FunFam" id="3.30.390.30:FF:000001">
    <property type="entry name" value="Dihydrolipoyl dehydrogenase"/>
    <property type="match status" value="1"/>
</dbReference>